<dbReference type="EMBL" id="KZ293654">
    <property type="protein sequence ID" value="PBK94465.1"/>
    <property type="molecule type" value="Genomic_DNA"/>
</dbReference>
<dbReference type="InParanoid" id="A0A2H3DGX7"/>
<gene>
    <name evidence="1" type="ORF">ARMGADRAFT_1079140</name>
</gene>
<evidence type="ECO:0000313" key="1">
    <source>
        <dbReference type="EMBL" id="PBK94465.1"/>
    </source>
</evidence>
<dbReference type="Proteomes" id="UP000217790">
    <property type="component" value="Unassembled WGS sequence"/>
</dbReference>
<name>A0A2H3DGX7_ARMGA</name>
<proteinExistence type="predicted"/>
<evidence type="ECO:0000313" key="2">
    <source>
        <dbReference type="Proteomes" id="UP000217790"/>
    </source>
</evidence>
<keyword evidence="2" id="KW-1185">Reference proteome</keyword>
<organism evidence="1 2">
    <name type="scientific">Armillaria gallica</name>
    <name type="common">Bulbous honey fungus</name>
    <name type="synonym">Armillaria bulbosa</name>
    <dbReference type="NCBI Taxonomy" id="47427"/>
    <lineage>
        <taxon>Eukaryota</taxon>
        <taxon>Fungi</taxon>
        <taxon>Dikarya</taxon>
        <taxon>Basidiomycota</taxon>
        <taxon>Agaricomycotina</taxon>
        <taxon>Agaricomycetes</taxon>
        <taxon>Agaricomycetidae</taxon>
        <taxon>Agaricales</taxon>
        <taxon>Marasmiineae</taxon>
        <taxon>Physalacriaceae</taxon>
        <taxon>Armillaria</taxon>
    </lineage>
</organism>
<sequence>MSQGLLDFVPFSTLPHLRGGTVNSCGTISLLIMGDVLESTLDTGLLSDAESRPDCVHKMPTLPQETIDKIIYYACRLCKIPPSLQSVECTVTGKRLSLTSKAFMHGSQEFLFQQLRINFMRPCSLWLDVLNMNPVLPGMVRSLVLDDVKDEDVLAIDGLMDHI</sequence>
<reference evidence="2" key="1">
    <citation type="journal article" date="2017" name="Nat. Ecol. Evol.">
        <title>Genome expansion and lineage-specific genetic innovations in the forest pathogenic fungi Armillaria.</title>
        <authorList>
            <person name="Sipos G."/>
            <person name="Prasanna A.N."/>
            <person name="Walter M.C."/>
            <person name="O'Connor E."/>
            <person name="Balint B."/>
            <person name="Krizsan K."/>
            <person name="Kiss B."/>
            <person name="Hess J."/>
            <person name="Varga T."/>
            <person name="Slot J."/>
            <person name="Riley R."/>
            <person name="Boka B."/>
            <person name="Rigling D."/>
            <person name="Barry K."/>
            <person name="Lee J."/>
            <person name="Mihaltcheva S."/>
            <person name="LaButti K."/>
            <person name="Lipzen A."/>
            <person name="Waldron R."/>
            <person name="Moloney N.M."/>
            <person name="Sperisen C."/>
            <person name="Kredics L."/>
            <person name="Vagvoelgyi C."/>
            <person name="Patrignani A."/>
            <person name="Fitzpatrick D."/>
            <person name="Nagy I."/>
            <person name="Doyle S."/>
            <person name="Anderson J.B."/>
            <person name="Grigoriev I.V."/>
            <person name="Gueldener U."/>
            <person name="Muensterkoetter M."/>
            <person name="Nagy L.G."/>
        </authorList>
    </citation>
    <scope>NUCLEOTIDE SEQUENCE [LARGE SCALE GENOMIC DNA]</scope>
    <source>
        <strain evidence="2">Ar21-2</strain>
    </source>
</reference>
<protein>
    <submittedName>
        <fullName evidence="1">Uncharacterized protein</fullName>
    </submittedName>
</protein>
<accession>A0A2H3DGX7</accession>
<dbReference type="AlphaFoldDB" id="A0A2H3DGX7"/>